<reference evidence="1 2" key="1">
    <citation type="journal article" date="2020" name="Cell">
        <title>Large-Scale Comparative Analyses of Tick Genomes Elucidate Their Genetic Diversity and Vector Capacities.</title>
        <authorList>
            <consortium name="Tick Genome and Microbiome Consortium (TIGMIC)"/>
            <person name="Jia N."/>
            <person name="Wang J."/>
            <person name="Shi W."/>
            <person name="Du L."/>
            <person name="Sun Y."/>
            <person name="Zhan W."/>
            <person name="Jiang J.F."/>
            <person name="Wang Q."/>
            <person name="Zhang B."/>
            <person name="Ji P."/>
            <person name="Bell-Sakyi L."/>
            <person name="Cui X.M."/>
            <person name="Yuan T.T."/>
            <person name="Jiang B.G."/>
            <person name="Yang W.F."/>
            <person name="Lam T.T."/>
            <person name="Chang Q.C."/>
            <person name="Ding S.J."/>
            <person name="Wang X.J."/>
            <person name="Zhu J.G."/>
            <person name="Ruan X.D."/>
            <person name="Zhao L."/>
            <person name="Wei J.T."/>
            <person name="Ye R.Z."/>
            <person name="Que T.C."/>
            <person name="Du C.H."/>
            <person name="Zhou Y.H."/>
            <person name="Cheng J.X."/>
            <person name="Dai P.F."/>
            <person name="Guo W.B."/>
            <person name="Han X.H."/>
            <person name="Huang E.J."/>
            <person name="Li L.F."/>
            <person name="Wei W."/>
            <person name="Gao Y.C."/>
            <person name="Liu J.Z."/>
            <person name="Shao H.Z."/>
            <person name="Wang X."/>
            <person name="Wang C.C."/>
            <person name="Yang T.C."/>
            <person name="Huo Q.B."/>
            <person name="Li W."/>
            <person name="Chen H.Y."/>
            <person name="Chen S.E."/>
            <person name="Zhou L.G."/>
            <person name="Ni X.B."/>
            <person name="Tian J.H."/>
            <person name="Sheng Y."/>
            <person name="Liu T."/>
            <person name="Pan Y.S."/>
            <person name="Xia L.Y."/>
            <person name="Li J."/>
            <person name="Zhao F."/>
            <person name="Cao W.C."/>
        </authorList>
    </citation>
    <scope>NUCLEOTIDE SEQUENCE [LARGE SCALE GENOMIC DNA]</scope>
    <source>
        <strain evidence="1">Iper-2018</strain>
    </source>
</reference>
<proteinExistence type="predicted"/>
<dbReference type="Proteomes" id="UP000805193">
    <property type="component" value="Unassembled WGS sequence"/>
</dbReference>
<gene>
    <name evidence="1" type="ORF">HPB47_000549</name>
</gene>
<comment type="caution">
    <text evidence="1">The sequence shown here is derived from an EMBL/GenBank/DDBJ whole genome shotgun (WGS) entry which is preliminary data.</text>
</comment>
<keyword evidence="2" id="KW-1185">Reference proteome</keyword>
<dbReference type="EMBL" id="JABSTQ010010064">
    <property type="protein sequence ID" value="KAG0423686.1"/>
    <property type="molecule type" value="Genomic_DNA"/>
</dbReference>
<organism evidence="1 2">
    <name type="scientific">Ixodes persulcatus</name>
    <name type="common">Taiga tick</name>
    <dbReference type="NCBI Taxonomy" id="34615"/>
    <lineage>
        <taxon>Eukaryota</taxon>
        <taxon>Metazoa</taxon>
        <taxon>Ecdysozoa</taxon>
        <taxon>Arthropoda</taxon>
        <taxon>Chelicerata</taxon>
        <taxon>Arachnida</taxon>
        <taxon>Acari</taxon>
        <taxon>Parasitiformes</taxon>
        <taxon>Ixodida</taxon>
        <taxon>Ixodoidea</taxon>
        <taxon>Ixodidae</taxon>
        <taxon>Ixodinae</taxon>
        <taxon>Ixodes</taxon>
    </lineage>
</organism>
<evidence type="ECO:0000313" key="2">
    <source>
        <dbReference type="Proteomes" id="UP000805193"/>
    </source>
</evidence>
<name>A0AC60PRF9_IXOPE</name>
<evidence type="ECO:0000313" key="1">
    <source>
        <dbReference type="EMBL" id="KAG0423686.1"/>
    </source>
</evidence>
<protein>
    <submittedName>
        <fullName evidence="1">Uncharacterized protein</fullName>
    </submittedName>
</protein>
<sequence>MSRYLQKLMRLSGHCRALCRQHPPTVVQRLDTPMLAVTSRLSVRNLSVADRPKHGPSVDTPPESEVEMSVDDFEVLATSEENRKKIHLILLEYVNSRDTVGRVPSKLTVKEMTELLALRSTMARSRYFNYLFKTERSELAAKRLKERRRLEREAAKEEKRKRALEDGSINHIQYGPENTIFLFIRDPAMSRFYNYRQMYSAMFGQTLVYDLDYESEMSKREIVNAADQLQEAYAANRIHPDPFNLVFCNVGEGGQYKRRLLSALPHLEQPNCLITTTEKSYLDLYPRERLVYLTPDAKQTLSYDHDAIYIIGALVDKGMQKPLSLAKAKRDGIRVAKLPLENYLQWGKSASKTLTLNALINILLEMKTTGDWTKAFNFVPRRKLKSEQELQAEAELAAKKEAKKKRPSKRSTNNPDWLRLLYRRLYKPPCEERSQAWLTCFVPQPSARTTQDHLQSPAYSTGVHVVDLCKSERFLSSRRRSSIMGVRSYNEELSYLEKMTPVSWRIKKGFVPNMKVEGVFYVNSLLEKLMFEELRNACRPGMVGGFLPGVKQIGNVAALPGIVGVSAGAVRKCTF</sequence>
<accession>A0AC60PRF9</accession>